<accession>A0ABP9FKF9</accession>
<gene>
    <name evidence="1" type="ORF">GCM10025789_22100</name>
</gene>
<sequence>MVPTLKPATDTFVNTTYYCDMEWIQVAIRKHERVGALLGCQGRGLSASQWRGDAPRCRVNTREKDEALT</sequence>
<dbReference type="Proteomes" id="UP001501521">
    <property type="component" value="Unassembled WGS sequence"/>
</dbReference>
<reference evidence="2" key="1">
    <citation type="journal article" date="2019" name="Int. J. Syst. Evol. Microbiol.">
        <title>The Global Catalogue of Microorganisms (GCM) 10K type strain sequencing project: providing services to taxonomists for standard genome sequencing and annotation.</title>
        <authorList>
            <consortium name="The Broad Institute Genomics Platform"/>
            <consortium name="The Broad Institute Genome Sequencing Center for Infectious Disease"/>
            <person name="Wu L."/>
            <person name="Ma J."/>
        </authorList>
    </citation>
    <scope>NUCLEOTIDE SEQUENCE [LARGE SCALE GENOMIC DNA]</scope>
    <source>
        <strain evidence="2">JCM 19125</strain>
    </source>
</reference>
<evidence type="ECO:0000313" key="1">
    <source>
        <dbReference type="EMBL" id="GAA4902863.1"/>
    </source>
</evidence>
<protein>
    <submittedName>
        <fullName evidence="1">Uncharacterized protein</fullName>
    </submittedName>
</protein>
<dbReference type="EMBL" id="BAABLV010000035">
    <property type="protein sequence ID" value="GAA4902863.1"/>
    <property type="molecule type" value="Genomic_DNA"/>
</dbReference>
<name>A0ABP9FKF9_9ACTN</name>
<evidence type="ECO:0000313" key="2">
    <source>
        <dbReference type="Proteomes" id="UP001501521"/>
    </source>
</evidence>
<organism evidence="1 2">
    <name type="scientific">Tessaracoccus lubricantis</name>
    <dbReference type="NCBI Taxonomy" id="545543"/>
    <lineage>
        <taxon>Bacteria</taxon>
        <taxon>Bacillati</taxon>
        <taxon>Actinomycetota</taxon>
        <taxon>Actinomycetes</taxon>
        <taxon>Propionibacteriales</taxon>
        <taxon>Propionibacteriaceae</taxon>
        <taxon>Tessaracoccus</taxon>
    </lineage>
</organism>
<proteinExistence type="predicted"/>
<keyword evidence="2" id="KW-1185">Reference proteome</keyword>
<comment type="caution">
    <text evidence="1">The sequence shown here is derived from an EMBL/GenBank/DDBJ whole genome shotgun (WGS) entry which is preliminary data.</text>
</comment>